<reference evidence="2" key="2">
    <citation type="journal article" date="2015" name="Data Brief">
        <title>Shoot transcriptome of the giant reed, Arundo donax.</title>
        <authorList>
            <person name="Barrero R.A."/>
            <person name="Guerrero F.D."/>
            <person name="Moolhuijzen P."/>
            <person name="Goolsby J.A."/>
            <person name="Tidwell J."/>
            <person name="Bellgard S.E."/>
            <person name="Bellgard M.I."/>
        </authorList>
    </citation>
    <scope>NUCLEOTIDE SEQUENCE</scope>
    <source>
        <tissue evidence="2">Shoot tissue taken approximately 20 cm above the soil surface</tissue>
    </source>
</reference>
<proteinExistence type="predicted"/>
<evidence type="ECO:0000313" key="2">
    <source>
        <dbReference type="EMBL" id="JAD17099.1"/>
    </source>
</evidence>
<accession>A0A0A8XT46</accession>
<organism evidence="2">
    <name type="scientific">Arundo donax</name>
    <name type="common">Giant reed</name>
    <name type="synonym">Donax arundinaceus</name>
    <dbReference type="NCBI Taxonomy" id="35708"/>
    <lineage>
        <taxon>Eukaryota</taxon>
        <taxon>Viridiplantae</taxon>
        <taxon>Streptophyta</taxon>
        <taxon>Embryophyta</taxon>
        <taxon>Tracheophyta</taxon>
        <taxon>Spermatophyta</taxon>
        <taxon>Magnoliopsida</taxon>
        <taxon>Liliopsida</taxon>
        <taxon>Poales</taxon>
        <taxon>Poaceae</taxon>
        <taxon>PACMAD clade</taxon>
        <taxon>Arundinoideae</taxon>
        <taxon>Arundineae</taxon>
        <taxon>Arundo</taxon>
    </lineage>
</organism>
<protein>
    <submittedName>
        <fullName evidence="2">Uncharacterized protein</fullName>
    </submittedName>
</protein>
<dbReference type="AlphaFoldDB" id="A0A0A8XT46"/>
<feature type="region of interest" description="Disordered" evidence="1">
    <location>
        <begin position="1"/>
        <end position="28"/>
    </location>
</feature>
<dbReference type="EMBL" id="GBRH01280796">
    <property type="protein sequence ID" value="JAD17099.1"/>
    <property type="molecule type" value="Transcribed_RNA"/>
</dbReference>
<reference evidence="2" key="1">
    <citation type="submission" date="2014-09" db="EMBL/GenBank/DDBJ databases">
        <authorList>
            <person name="Magalhaes I.L.F."/>
            <person name="Oliveira U."/>
            <person name="Santos F.R."/>
            <person name="Vidigal T.H.D.A."/>
            <person name="Brescovit A.D."/>
            <person name="Santos A.J."/>
        </authorList>
    </citation>
    <scope>NUCLEOTIDE SEQUENCE</scope>
    <source>
        <tissue evidence="2">Shoot tissue taken approximately 20 cm above the soil surface</tissue>
    </source>
</reference>
<name>A0A0A8XT46_ARUDO</name>
<feature type="region of interest" description="Disordered" evidence="1">
    <location>
        <begin position="57"/>
        <end position="78"/>
    </location>
</feature>
<evidence type="ECO:0000256" key="1">
    <source>
        <dbReference type="SAM" id="MobiDB-lite"/>
    </source>
</evidence>
<sequence>MALLQAGQKRRRWGASSGREVQDGAGRLGPRLLRSRRAGGIGATAVWCERRMATTARDPGDMRRGGARRRLLRRCQRP</sequence>
<feature type="compositionally biased region" description="Basic residues" evidence="1">
    <location>
        <begin position="65"/>
        <end position="78"/>
    </location>
</feature>